<name>A0AB38FX87_9ENTR</name>
<comment type="caution">
    <text evidence="3">The sequence shown here is derived from an EMBL/GenBank/DDBJ whole genome shotgun (WGS) entry which is preliminary data.</text>
</comment>
<dbReference type="Proteomes" id="UP000251313">
    <property type="component" value="Unassembled WGS sequence"/>
</dbReference>
<feature type="chain" id="PRO_5044226105" evidence="2">
    <location>
        <begin position="27"/>
        <end position="394"/>
    </location>
</feature>
<protein>
    <submittedName>
        <fullName evidence="3">Uncharacterized protein</fullName>
    </submittedName>
</protein>
<evidence type="ECO:0000313" key="4">
    <source>
        <dbReference type="Proteomes" id="UP000251313"/>
    </source>
</evidence>
<evidence type="ECO:0000256" key="1">
    <source>
        <dbReference type="SAM" id="MobiDB-lite"/>
    </source>
</evidence>
<feature type="region of interest" description="Disordered" evidence="1">
    <location>
        <begin position="164"/>
        <end position="236"/>
    </location>
</feature>
<feature type="signal peptide" evidence="2">
    <location>
        <begin position="1"/>
        <end position="26"/>
    </location>
</feature>
<keyword evidence="2" id="KW-0732">Signal</keyword>
<gene>
    <name evidence="3" type="ORF">NCTC11967_02368</name>
</gene>
<dbReference type="EMBL" id="UAVL01000011">
    <property type="protein sequence ID" value="SQA63332.1"/>
    <property type="molecule type" value="Genomic_DNA"/>
</dbReference>
<evidence type="ECO:0000256" key="2">
    <source>
        <dbReference type="SAM" id="SignalP"/>
    </source>
</evidence>
<dbReference type="RefSeq" id="WP_245939530.1">
    <property type="nucleotide sequence ID" value="NZ_UAVL01000011.1"/>
</dbReference>
<proteinExistence type="predicted"/>
<dbReference type="AlphaFoldDB" id="A0AB38FX87"/>
<reference evidence="3 4" key="1">
    <citation type="submission" date="2018-06" db="EMBL/GenBank/DDBJ databases">
        <authorList>
            <consortium name="Pathogen Informatics"/>
            <person name="Doyle S."/>
        </authorList>
    </citation>
    <scope>NUCLEOTIDE SEQUENCE [LARGE SCALE GENOMIC DNA]</scope>
    <source>
        <strain evidence="3 4">NCTC11967</strain>
    </source>
</reference>
<feature type="compositionally biased region" description="Gly residues" evidence="1">
    <location>
        <begin position="201"/>
        <end position="210"/>
    </location>
</feature>
<sequence length="394" mass="43113">MNEKNRPLQKTLLAVVLSMAAFNASAAWTVNGTFCQSYSDDGQVLLRVKPSTIGVIENKPQCGGRGTTELAGSNFRINNTSYPSSVMCNSQSQYQAVQTTVATSDIQSVINSLKENKKVNMSTFGSSFTFSTSDFASVCGSVINQKVTDFDPQSEYRQDMAKMGYKQDENGQWHKQSKQAYSREADPEITSNYNPKAGVAEGSGKGGLHGDGASKNLYGPSSQAQKDAEAANEARHLAAQNRVSKTISGITEPEKQTAQQSADFPVNAFCTLDNGKNVGVFAAEGQDYRYTYSDKNDKSELELTEGLFGVKAFHYHAPLGMGSASYIRFNKGVYDYILLSKDTGHEEFQGIRVYKNGDLVSAHECKTRLTLDTRQLPQDGHVDNEKMGEHLILN</sequence>
<feature type="compositionally biased region" description="Basic and acidic residues" evidence="1">
    <location>
        <begin position="226"/>
        <end position="236"/>
    </location>
</feature>
<evidence type="ECO:0000313" key="3">
    <source>
        <dbReference type="EMBL" id="SQA63332.1"/>
    </source>
</evidence>
<organism evidence="3 4">
    <name type="scientific">Yokenella regensburgei</name>
    <dbReference type="NCBI Taxonomy" id="158877"/>
    <lineage>
        <taxon>Bacteria</taxon>
        <taxon>Pseudomonadati</taxon>
        <taxon>Pseudomonadota</taxon>
        <taxon>Gammaproteobacteria</taxon>
        <taxon>Enterobacterales</taxon>
        <taxon>Enterobacteriaceae</taxon>
        <taxon>Yokenella</taxon>
    </lineage>
</organism>
<accession>A0AB38FX87</accession>